<name>X1JV64_9ZZZZ</name>
<organism evidence="1">
    <name type="scientific">marine sediment metagenome</name>
    <dbReference type="NCBI Taxonomy" id="412755"/>
    <lineage>
        <taxon>unclassified sequences</taxon>
        <taxon>metagenomes</taxon>
        <taxon>ecological metagenomes</taxon>
    </lineage>
</organism>
<dbReference type="InterPro" id="IPR036890">
    <property type="entry name" value="HATPase_C_sf"/>
</dbReference>
<dbReference type="AlphaFoldDB" id="X1JV64"/>
<dbReference type="SUPFAM" id="SSF55874">
    <property type="entry name" value="ATPase domain of HSP90 chaperone/DNA topoisomerase II/histidine kinase"/>
    <property type="match status" value="1"/>
</dbReference>
<accession>X1JV64</accession>
<evidence type="ECO:0000313" key="1">
    <source>
        <dbReference type="EMBL" id="GAH98636.1"/>
    </source>
</evidence>
<dbReference type="EMBL" id="BARV01000455">
    <property type="protein sequence ID" value="GAH98636.1"/>
    <property type="molecule type" value="Genomic_DNA"/>
</dbReference>
<evidence type="ECO:0008006" key="2">
    <source>
        <dbReference type="Google" id="ProtNLM"/>
    </source>
</evidence>
<sequence length="540" mass="62841">MAEIYEPTEHSIRVGVGIIKQVVKNRVHPLDIIREAISNSCAKQVKATKCNITIFYDGTYGWSFIFEDDGIGMNYTGLGEDEHQGRLDRFLNLAYGGIVGLDSDEFGHKGLGSKLMYYSRRLEIDTKIDNGESCKVIVDNPAEKLIEMKKPELPKPIIYRKAPESFEHGTIIRVYGYDGGKKHPEYDNPDKLKRYLYFRTLIGYTRLPRIQEGFPIITIRTPSITDGERIELGFPWITKEGTHLDDQKIGVIDPNIVVTKTDKQGNKTTVTLKGGYALKTSEFDMVDYGLLESKGVGLTYVWKGIPYFNLDFNHYKPQGFQLYYKFCRFVVECDDIDTDMARSRISDSTKEHLFTSALREAFRRIEDTANYQEWVKFRRDQKRKLLGESLNKRKAKLIKPNQKWVYYKNDLLHKEPTCENDVLALLWKLEALRAIPFYHFRTLEHTALEGIDVIADYQEKNYSEMKIFQAVEVEYILENYDNHDHSPEQTSLIIAWDSKNKNNLTQREDSWQFVWDYMGQNLNVVLLRYLPDLVVKEKDT</sequence>
<protein>
    <recommendedName>
        <fullName evidence="2">Histidine kinase/HSP90-like ATPase domain-containing protein</fullName>
    </recommendedName>
</protein>
<proteinExistence type="predicted"/>
<dbReference type="Gene3D" id="3.30.565.10">
    <property type="entry name" value="Histidine kinase-like ATPase, C-terminal domain"/>
    <property type="match status" value="1"/>
</dbReference>
<comment type="caution">
    <text evidence="1">The sequence shown here is derived from an EMBL/GenBank/DDBJ whole genome shotgun (WGS) entry which is preliminary data.</text>
</comment>
<reference evidence="1" key="1">
    <citation type="journal article" date="2014" name="Front. Microbiol.">
        <title>High frequency of phylogenetically diverse reductive dehalogenase-homologous genes in deep subseafloor sedimentary metagenomes.</title>
        <authorList>
            <person name="Kawai M."/>
            <person name="Futagami T."/>
            <person name="Toyoda A."/>
            <person name="Takaki Y."/>
            <person name="Nishi S."/>
            <person name="Hori S."/>
            <person name="Arai W."/>
            <person name="Tsubouchi T."/>
            <person name="Morono Y."/>
            <person name="Uchiyama I."/>
            <person name="Ito T."/>
            <person name="Fujiyama A."/>
            <person name="Inagaki F."/>
            <person name="Takami H."/>
        </authorList>
    </citation>
    <scope>NUCLEOTIDE SEQUENCE</scope>
    <source>
        <strain evidence="1">Expedition CK06-06</strain>
    </source>
</reference>
<gene>
    <name evidence="1" type="ORF">S06H3_01737</name>
</gene>